<gene>
    <name evidence="1" type="ORF">B0I36DRAFT_349004</name>
</gene>
<protein>
    <submittedName>
        <fullName evidence="1">Uncharacterized protein</fullName>
    </submittedName>
</protein>
<name>A0A9P8Y6I1_9PEZI</name>
<dbReference type="RefSeq" id="XP_046012503.1">
    <property type="nucleotide sequence ID" value="XM_046156749.1"/>
</dbReference>
<proteinExistence type="predicted"/>
<keyword evidence="2" id="KW-1185">Reference proteome</keyword>
<sequence>MVARPVGENSGERVSCLSWIAISSKWSRSHFGGARVFWMHELRPRTASYILLSQGRPLPSSLPKRTTEAGTPATSGLIDPWMRLEALASEQHPDHLVMGAGFSEDALFCTGKQSWSNNGGPLVGTTSEGRSSQAETHACYPSQLCDMVEGTICIASHVAHIVVVTTLEVGQVMLAEYCILTF</sequence>
<dbReference type="GeneID" id="70186295"/>
<evidence type="ECO:0000313" key="1">
    <source>
        <dbReference type="EMBL" id="KAH7030823.1"/>
    </source>
</evidence>
<dbReference type="EMBL" id="JAGTJQ010000005">
    <property type="protein sequence ID" value="KAH7030823.1"/>
    <property type="molecule type" value="Genomic_DNA"/>
</dbReference>
<reference evidence="1" key="1">
    <citation type="journal article" date="2021" name="Nat. Commun.">
        <title>Genetic determinants of endophytism in the Arabidopsis root mycobiome.</title>
        <authorList>
            <person name="Mesny F."/>
            <person name="Miyauchi S."/>
            <person name="Thiergart T."/>
            <person name="Pickel B."/>
            <person name="Atanasova L."/>
            <person name="Karlsson M."/>
            <person name="Huettel B."/>
            <person name="Barry K.W."/>
            <person name="Haridas S."/>
            <person name="Chen C."/>
            <person name="Bauer D."/>
            <person name="Andreopoulos W."/>
            <person name="Pangilinan J."/>
            <person name="LaButti K."/>
            <person name="Riley R."/>
            <person name="Lipzen A."/>
            <person name="Clum A."/>
            <person name="Drula E."/>
            <person name="Henrissat B."/>
            <person name="Kohler A."/>
            <person name="Grigoriev I.V."/>
            <person name="Martin F.M."/>
            <person name="Hacquard S."/>
        </authorList>
    </citation>
    <scope>NUCLEOTIDE SEQUENCE</scope>
    <source>
        <strain evidence="1">MPI-CAGE-CH-0230</strain>
    </source>
</reference>
<dbReference type="AlphaFoldDB" id="A0A9P8Y6I1"/>
<accession>A0A9P8Y6I1</accession>
<dbReference type="Proteomes" id="UP000756346">
    <property type="component" value="Unassembled WGS sequence"/>
</dbReference>
<organism evidence="1 2">
    <name type="scientific">Microdochium trichocladiopsis</name>
    <dbReference type="NCBI Taxonomy" id="1682393"/>
    <lineage>
        <taxon>Eukaryota</taxon>
        <taxon>Fungi</taxon>
        <taxon>Dikarya</taxon>
        <taxon>Ascomycota</taxon>
        <taxon>Pezizomycotina</taxon>
        <taxon>Sordariomycetes</taxon>
        <taxon>Xylariomycetidae</taxon>
        <taxon>Xylariales</taxon>
        <taxon>Microdochiaceae</taxon>
        <taxon>Microdochium</taxon>
    </lineage>
</organism>
<evidence type="ECO:0000313" key="2">
    <source>
        <dbReference type="Proteomes" id="UP000756346"/>
    </source>
</evidence>
<comment type="caution">
    <text evidence="1">The sequence shown here is derived from an EMBL/GenBank/DDBJ whole genome shotgun (WGS) entry which is preliminary data.</text>
</comment>